<name>A0A1F7YPM8_9BACT</name>
<evidence type="ECO:0000256" key="1">
    <source>
        <dbReference type="SAM" id="MobiDB-lite"/>
    </source>
</evidence>
<feature type="transmembrane region" description="Helical" evidence="2">
    <location>
        <begin position="12"/>
        <end position="32"/>
    </location>
</feature>
<sequence length="202" mass="20420">MEAIRKNITTILVIIATVVLAGVAVFTALRLYQTREIAVAPNVPESEPAAAEIHEVSIPQGIGSPDVTQCTALSFTITTPTPTATPTGSPTATPTATPEFACNKPCTTDAQCKSVNSSFVCHSATSTCRHINYPDAQDCQRPPSSSESPKPTATPTPTPTSGGTGGGSTPAPTLPNAGVAAPTVIGIGAGVILLLGAIFLAL</sequence>
<keyword evidence="2" id="KW-0472">Membrane</keyword>
<evidence type="ECO:0000313" key="3">
    <source>
        <dbReference type="EMBL" id="OGM29291.1"/>
    </source>
</evidence>
<feature type="region of interest" description="Disordered" evidence="1">
    <location>
        <begin position="133"/>
        <end position="174"/>
    </location>
</feature>
<evidence type="ECO:0000313" key="4">
    <source>
        <dbReference type="Proteomes" id="UP000177263"/>
    </source>
</evidence>
<dbReference type="EMBL" id="MGGM01000015">
    <property type="protein sequence ID" value="OGM29291.1"/>
    <property type="molecule type" value="Genomic_DNA"/>
</dbReference>
<dbReference type="Proteomes" id="UP000177263">
    <property type="component" value="Unassembled WGS sequence"/>
</dbReference>
<accession>A0A1F7YPM8</accession>
<keyword evidence="2" id="KW-0812">Transmembrane</keyword>
<protein>
    <submittedName>
        <fullName evidence="3">Uncharacterized protein</fullName>
    </submittedName>
</protein>
<keyword evidence="2" id="KW-1133">Transmembrane helix</keyword>
<feature type="compositionally biased region" description="Low complexity" evidence="1">
    <location>
        <begin position="142"/>
        <end position="151"/>
    </location>
</feature>
<feature type="transmembrane region" description="Helical" evidence="2">
    <location>
        <begin position="179"/>
        <end position="201"/>
    </location>
</feature>
<evidence type="ECO:0000256" key="2">
    <source>
        <dbReference type="SAM" id="Phobius"/>
    </source>
</evidence>
<dbReference type="AlphaFoldDB" id="A0A1F7YPM8"/>
<proteinExistence type="predicted"/>
<gene>
    <name evidence="3" type="ORF">A2801_02075</name>
</gene>
<organism evidence="3 4">
    <name type="scientific">Candidatus Woesebacteria bacterium RIFCSPHIGHO2_01_FULL_41_10</name>
    <dbReference type="NCBI Taxonomy" id="1802500"/>
    <lineage>
        <taxon>Bacteria</taxon>
        <taxon>Candidatus Woeseibacteriota</taxon>
    </lineage>
</organism>
<reference evidence="3 4" key="1">
    <citation type="journal article" date="2016" name="Nat. Commun.">
        <title>Thousands of microbial genomes shed light on interconnected biogeochemical processes in an aquifer system.</title>
        <authorList>
            <person name="Anantharaman K."/>
            <person name="Brown C.T."/>
            <person name="Hug L.A."/>
            <person name="Sharon I."/>
            <person name="Castelle C.J."/>
            <person name="Probst A.J."/>
            <person name="Thomas B.C."/>
            <person name="Singh A."/>
            <person name="Wilkins M.J."/>
            <person name="Karaoz U."/>
            <person name="Brodie E.L."/>
            <person name="Williams K.H."/>
            <person name="Hubbard S.S."/>
            <person name="Banfield J.F."/>
        </authorList>
    </citation>
    <scope>NUCLEOTIDE SEQUENCE [LARGE SCALE GENOMIC DNA]</scope>
</reference>
<dbReference type="STRING" id="1802500.A2801_02075"/>
<comment type="caution">
    <text evidence="3">The sequence shown here is derived from an EMBL/GenBank/DDBJ whole genome shotgun (WGS) entry which is preliminary data.</text>
</comment>